<proteinExistence type="predicted"/>
<dbReference type="AlphaFoldDB" id="A0AAW2BBU1"/>
<keyword evidence="4" id="KW-1185">Reference proteome</keyword>
<evidence type="ECO:0000313" key="3">
    <source>
        <dbReference type="EMBL" id="KAK9982878.1"/>
    </source>
</evidence>
<evidence type="ECO:0000313" key="2">
    <source>
        <dbReference type="EMBL" id="KAK9982246.1"/>
    </source>
</evidence>
<gene>
    <name evidence="2" type="ORF">SO802_034847</name>
    <name evidence="3" type="ORF">SO802_035387</name>
</gene>
<comment type="caution">
    <text evidence="3">The sequence shown here is derived from an EMBL/GenBank/DDBJ whole genome shotgun (WGS) entry which is preliminary data.</text>
</comment>
<dbReference type="EMBL" id="JAZDWU010000125">
    <property type="protein sequence ID" value="KAK9982246.1"/>
    <property type="molecule type" value="Genomic_DNA"/>
</dbReference>
<dbReference type="Proteomes" id="UP001459277">
    <property type="component" value="Unassembled WGS sequence"/>
</dbReference>
<name>A0AAW2BBU1_9ROSI</name>
<organism evidence="3 4">
    <name type="scientific">Lithocarpus litseifolius</name>
    <dbReference type="NCBI Taxonomy" id="425828"/>
    <lineage>
        <taxon>Eukaryota</taxon>
        <taxon>Viridiplantae</taxon>
        <taxon>Streptophyta</taxon>
        <taxon>Embryophyta</taxon>
        <taxon>Tracheophyta</taxon>
        <taxon>Spermatophyta</taxon>
        <taxon>Magnoliopsida</taxon>
        <taxon>eudicotyledons</taxon>
        <taxon>Gunneridae</taxon>
        <taxon>Pentapetalae</taxon>
        <taxon>rosids</taxon>
        <taxon>fabids</taxon>
        <taxon>Fagales</taxon>
        <taxon>Fagaceae</taxon>
        <taxon>Lithocarpus</taxon>
    </lineage>
</organism>
<evidence type="ECO:0000256" key="1">
    <source>
        <dbReference type="SAM" id="MobiDB-lite"/>
    </source>
</evidence>
<sequence>MAAAQTMKYMITRHSTIRSVPLKSSFRLKLLPMIGISQLRNNDGTNNAGRPEAPVEDKGKAFKKQASDKYLIYALPYEQSSLSSQQARETSLSCQADEGRLGLLATQPIQLSRLKKQLNKRGILSCYRKRPVAS</sequence>
<dbReference type="EMBL" id="JAZDWU010000016">
    <property type="protein sequence ID" value="KAK9982878.1"/>
    <property type="molecule type" value="Genomic_DNA"/>
</dbReference>
<reference evidence="3 4" key="1">
    <citation type="submission" date="2024-01" db="EMBL/GenBank/DDBJ databases">
        <title>A telomere-to-telomere, gap-free genome of sweet tea (Lithocarpus litseifolius).</title>
        <authorList>
            <person name="Zhou J."/>
        </authorList>
    </citation>
    <scope>NUCLEOTIDE SEQUENCE [LARGE SCALE GENOMIC DNA]</scope>
    <source>
        <strain evidence="3">Zhou-2022a</strain>
        <tissue evidence="3">Leaf</tissue>
    </source>
</reference>
<feature type="region of interest" description="Disordered" evidence="1">
    <location>
        <begin position="40"/>
        <end position="61"/>
    </location>
</feature>
<evidence type="ECO:0000313" key="4">
    <source>
        <dbReference type="Proteomes" id="UP001459277"/>
    </source>
</evidence>
<protein>
    <submittedName>
        <fullName evidence="3">Uncharacterized protein</fullName>
    </submittedName>
</protein>
<accession>A0AAW2BBU1</accession>